<dbReference type="PANTHER" id="PTHR39428">
    <property type="entry name" value="F420H(2)-DEPENDENT QUINONE REDUCTASE RV1261C"/>
    <property type="match status" value="1"/>
</dbReference>
<dbReference type="InterPro" id="IPR004378">
    <property type="entry name" value="F420H2_quin_Rdtase"/>
</dbReference>
<dbReference type="NCBIfam" id="TIGR00026">
    <property type="entry name" value="hi_GC_TIGR00026"/>
    <property type="match status" value="1"/>
</dbReference>
<dbReference type="OrthoDB" id="8225825at2"/>
<dbReference type="PANTHER" id="PTHR39428:SF1">
    <property type="entry name" value="F420H(2)-DEPENDENT QUINONE REDUCTASE RV1261C"/>
    <property type="match status" value="1"/>
</dbReference>
<feature type="domain" description="Hemerythrin-like" evidence="3">
    <location>
        <begin position="143"/>
        <end position="279"/>
    </location>
</feature>
<proteinExistence type="inferred from homology"/>
<gene>
    <name evidence="4" type="ORF">EV650_3361</name>
</gene>
<dbReference type="Proteomes" id="UP000295447">
    <property type="component" value="Unassembled WGS sequence"/>
</dbReference>
<dbReference type="EMBL" id="SODF01000001">
    <property type="protein sequence ID" value="TDW24481.1"/>
    <property type="molecule type" value="Genomic_DNA"/>
</dbReference>
<dbReference type="SUPFAM" id="SSF50475">
    <property type="entry name" value="FMN-binding split barrel"/>
    <property type="match status" value="1"/>
</dbReference>
<keyword evidence="5" id="KW-1185">Reference proteome</keyword>
<dbReference type="Gene3D" id="2.30.110.10">
    <property type="entry name" value="Electron Transport, Fmn-binding Protein, Chain A"/>
    <property type="match status" value="1"/>
</dbReference>
<comment type="similarity">
    <text evidence="1">Belongs to the F420H(2)-dependent quinone reductase family.</text>
</comment>
<evidence type="ECO:0000313" key="4">
    <source>
        <dbReference type="EMBL" id="TDW24481.1"/>
    </source>
</evidence>
<name>A0A4R8A496_9ACTN</name>
<sequence length="283" mass="30329">MDVNHEVIEEFRANGGRVTSAYGGMFKDADLLLLTTTGARSGRAHTTPAAYAEDAGRLIIFATNSGLPTAPAWLHNVRHNPVVVVEAGGNKYDAVATEITGAERDRLYADQAARIPAFAAYQQNTSRVIQVVALTPARVGAATAQLKEIHAGLRKQLDDTLVAVDAYLAGAGDAPEPVKTLEQHCLTFCGALHAHHSREDGVFPRLAADFPELKPALDQLTREHTIVAALNSEITATLERLTTAPTREVAMELRADLARLAADLEAHYTYEEAHLGPALDAIG</sequence>
<dbReference type="GO" id="GO:0070967">
    <property type="term" value="F:coenzyme F420 binding"/>
    <property type="evidence" value="ECO:0007669"/>
    <property type="project" value="TreeGrafter"/>
</dbReference>
<protein>
    <submittedName>
        <fullName evidence="4">Deazaflavin-dependent oxidoreductase (Nitroreductase family)</fullName>
    </submittedName>
</protein>
<dbReference type="InterPro" id="IPR012312">
    <property type="entry name" value="Hemerythrin-like"/>
</dbReference>
<reference evidence="4 5" key="1">
    <citation type="submission" date="2019-03" db="EMBL/GenBank/DDBJ databases">
        <title>Genomic Encyclopedia of Type Strains, Phase III (KMG-III): the genomes of soil and plant-associated and newly described type strains.</title>
        <authorList>
            <person name="Whitman W."/>
        </authorList>
    </citation>
    <scope>NUCLEOTIDE SEQUENCE [LARGE SCALE GENOMIC DNA]</scope>
    <source>
        <strain evidence="4 5">VKM Ac-2570</strain>
    </source>
</reference>
<evidence type="ECO:0000256" key="1">
    <source>
        <dbReference type="ARBA" id="ARBA00008710"/>
    </source>
</evidence>
<dbReference type="InterPro" id="IPR012349">
    <property type="entry name" value="Split_barrel_FMN-bd"/>
</dbReference>
<evidence type="ECO:0000313" key="5">
    <source>
        <dbReference type="Proteomes" id="UP000295447"/>
    </source>
</evidence>
<comment type="catalytic activity">
    <reaction evidence="2">
        <text>oxidized coenzyme F420-(gamma-L-Glu)(n) + a quinol + H(+) = reduced coenzyme F420-(gamma-L-Glu)(n) + a quinone</text>
        <dbReference type="Rhea" id="RHEA:39663"/>
        <dbReference type="Rhea" id="RHEA-COMP:12939"/>
        <dbReference type="Rhea" id="RHEA-COMP:14378"/>
        <dbReference type="ChEBI" id="CHEBI:15378"/>
        <dbReference type="ChEBI" id="CHEBI:24646"/>
        <dbReference type="ChEBI" id="CHEBI:132124"/>
        <dbReference type="ChEBI" id="CHEBI:133980"/>
        <dbReference type="ChEBI" id="CHEBI:139511"/>
    </reaction>
</comment>
<evidence type="ECO:0000256" key="2">
    <source>
        <dbReference type="ARBA" id="ARBA00049106"/>
    </source>
</evidence>
<evidence type="ECO:0000259" key="3">
    <source>
        <dbReference type="Pfam" id="PF01814"/>
    </source>
</evidence>
<dbReference type="RefSeq" id="WP_134119651.1">
    <property type="nucleotide sequence ID" value="NZ_SODF01000001.1"/>
</dbReference>
<organism evidence="4 5">
    <name type="scientific">Kribbella kalugense</name>
    <dbReference type="NCBI Taxonomy" id="2512221"/>
    <lineage>
        <taxon>Bacteria</taxon>
        <taxon>Bacillati</taxon>
        <taxon>Actinomycetota</taxon>
        <taxon>Actinomycetes</taxon>
        <taxon>Propionibacteriales</taxon>
        <taxon>Kribbellaceae</taxon>
        <taxon>Kribbella</taxon>
    </lineage>
</organism>
<dbReference type="Gene3D" id="1.20.120.520">
    <property type="entry name" value="nmb1532 protein domain like"/>
    <property type="match status" value="1"/>
</dbReference>
<dbReference type="GO" id="GO:0016491">
    <property type="term" value="F:oxidoreductase activity"/>
    <property type="evidence" value="ECO:0007669"/>
    <property type="project" value="InterPro"/>
</dbReference>
<dbReference type="Pfam" id="PF01814">
    <property type="entry name" value="Hemerythrin"/>
    <property type="match status" value="1"/>
</dbReference>
<dbReference type="Pfam" id="PF04075">
    <property type="entry name" value="F420H2_quin_red"/>
    <property type="match status" value="1"/>
</dbReference>
<accession>A0A4R8A496</accession>
<dbReference type="AlphaFoldDB" id="A0A4R8A496"/>
<comment type="caution">
    <text evidence="4">The sequence shown here is derived from an EMBL/GenBank/DDBJ whole genome shotgun (WGS) entry which is preliminary data.</text>
</comment>
<dbReference type="GO" id="GO:0005886">
    <property type="term" value="C:plasma membrane"/>
    <property type="evidence" value="ECO:0007669"/>
    <property type="project" value="TreeGrafter"/>
</dbReference>